<dbReference type="RefSeq" id="WP_210037626.1">
    <property type="nucleotide sequence ID" value="NZ_JBHLVU010000004.1"/>
</dbReference>
<sequence length="68" mass="7729">MHFSKKIVEPIPEEQTSIWTCTNEECSCWMRDNFSFGEEPACPICNSTMTSEIRLLPVLSNGAKKGFQ</sequence>
<organism evidence="1 2">
    <name type="scientific">Paenibacillus sepulcri</name>
    <dbReference type="NCBI Taxonomy" id="359917"/>
    <lineage>
        <taxon>Bacteria</taxon>
        <taxon>Bacillati</taxon>
        <taxon>Bacillota</taxon>
        <taxon>Bacilli</taxon>
        <taxon>Bacillales</taxon>
        <taxon>Paenibacillaceae</taxon>
        <taxon>Paenibacillus</taxon>
    </lineage>
</organism>
<protein>
    <submittedName>
        <fullName evidence="1">Cold-shock protein</fullName>
    </submittedName>
</protein>
<comment type="caution">
    <text evidence="1">The sequence shown here is derived from an EMBL/GenBank/DDBJ whole genome shotgun (WGS) entry which is preliminary data.</text>
</comment>
<keyword evidence="2" id="KW-1185">Reference proteome</keyword>
<proteinExistence type="predicted"/>
<evidence type="ECO:0000313" key="1">
    <source>
        <dbReference type="EMBL" id="MBW7459317.1"/>
    </source>
</evidence>
<gene>
    <name evidence="1" type="ORF">K0U00_35215</name>
</gene>
<evidence type="ECO:0000313" key="2">
    <source>
        <dbReference type="Proteomes" id="UP001519887"/>
    </source>
</evidence>
<accession>A0ABS7CEG6</accession>
<dbReference type="EMBL" id="JAHZIK010001583">
    <property type="protein sequence ID" value="MBW7459317.1"/>
    <property type="molecule type" value="Genomic_DNA"/>
</dbReference>
<name>A0ABS7CEG6_9BACL</name>
<reference evidence="1 2" key="1">
    <citation type="submission" date="2021-07" db="EMBL/GenBank/DDBJ databases">
        <title>Paenibacillus radiodurans sp. nov., isolated from the southeastern edge of Tengger Desert.</title>
        <authorList>
            <person name="Zhang G."/>
        </authorList>
    </citation>
    <scope>NUCLEOTIDE SEQUENCE [LARGE SCALE GENOMIC DNA]</scope>
    <source>
        <strain evidence="1 2">CCM 7311</strain>
    </source>
</reference>
<dbReference type="Pfam" id="PF14169">
    <property type="entry name" value="YdjO"/>
    <property type="match status" value="1"/>
</dbReference>
<dbReference type="InterPro" id="IPR025916">
    <property type="entry name" value="YdjO"/>
</dbReference>
<dbReference type="Proteomes" id="UP001519887">
    <property type="component" value="Unassembled WGS sequence"/>
</dbReference>